<dbReference type="PANTHER" id="PTHR35984:SF1">
    <property type="entry name" value="PERIPLASMIC SERINE PROTEASE"/>
    <property type="match status" value="1"/>
</dbReference>
<dbReference type="PANTHER" id="PTHR35984">
    <property type="entry name" value="PERIPLASMIC SERINE PROTEASE"/>
    <property type="match status" value="1"/>
</dbReference>
<gene>
    <name evidence="1" type="ORF">AYR47_07935</name>
</gene>
<protein>
    <recommendedName>
        <fullName evidence="3">Serine protease</fullName>
    </recommendedName>
</protein>
<dbReference type="Pfam" id="PF01972">
    <property type="entry name" value="SDH_protease"/>
    <property type="match status" value="1"/>
</dbReference>
<dbReference type="InterPro" id="IPR002825">
    <property type="entry name" value="Pept_S49_ser-pept_pro"/>
</dbReference>
<dbReference type="GO" id="GO:0016020">
    <property type="term" value="C:membrane"/>
    <property type="evidence" value="ECO:0007669"/>
    <property type="project" value="InterPro"/>
</dbReference>
<dbReference type="Gene3D" id="3.90.226.10">
    <property type="entry name" value="2-enoyl-CoA Hydratase, Chain A, domain 1"/>
    <property type="match status" value="1"/>
</dbReference>
<dbReference type="AlphaFoldDB" id="A0A127HV32"/>
<dbReference type="Proteomes" id="UP000070516">
    <property type="component" value="Chromosome"/>
</dbReference>
<evidence type="ECO:0000313" key="1">
    <source>
        <dbReference type="EMBL" id="AMN78257.1"/>
    </source>
</evidence>
<accession>A0A127HV32</accession>
<evidence type="ECO:0000313" key="2">
    <source>
        <dbReference type="Proteomes" id="UP000070516"/>
    </source>
</evidence>
<dbReference type="EMBL" id="CP014546">
    <property type="protein sequence ID" value="AMN78257.1"/>
    <property type="molecule type" value="Genomic_DNA"/>
</dbReference>
<dbReference type="KEGG" id="pazo:AYR47_07935"/>
<reference evidence="1 2" key="1">
    <citation type="submission" date="2016-02" db="EMBL/GenBank/DDBJ databases">
        <title>Complete genome sequence of Pseudomonas azotoformans S4.</title>
        <authorList>
            <person name="Fang Y."/>
            <person name="Wu L."/>
            <person name="Feng G."/>
        </authorList>
    </citation>
    <scope>NUCLEOTIDE SEQUENCE [LARGE SCALE GENOMIC DNA]</scope>
    <source>
        <strain evidence="1 2">S4</strain>
    </source>
</reference>
<dbReference type="SUPFAM" id="SSF52096">
    <property type="entry name" value="ClpP/crotonase"/>
    <property type="match status" value="1"/>
</dbReference>
<name>A0A127HV32_PSEAZ</name>
<organism evidence="1 2">
    <name type="scientific">Pseudomonas azotoformans</name>
    <dbReference type="NCBI Taxonomy" id="47878"/>
    <lineage>
        <taxon>Bacteria</taxon>
        <taxon>Pseudomonadati</taxon>
        <taxon>Pseudomonadota</taxon>
        <taxon>Gammaproteobacteria</taxon>
        <taxon>Pseudomonadales</taxon>
        <taxon>Pseudomonadaceae</taxon>
        <taxon>Pseudomonas</taxon>
    </lineage>
</organism>
<sequence length="301" mass="33410">MPNMNDVLREIQQEAGAHGDAAADIVRRKYLAALTKHTGRNTIAYYSGFLTSNPNNPHLSVNDVDKNSFMAAVHGFDFEKGLDLILHTPGGDIGATESLVDYLHQLFDKNIRVLVPQIAMSAGTMIACSAKEIIMGKQSSLGPIDPQIRGIPAIGVLAELDKAAKDIEENPHKIEIWRVILNKYNPTLIVSCEQAIEWAKEFVESWLTSTMFEGDAQGPEKAARVISLLSEFDHTRNHSRHFNMNKCRDIGLNVTAMEDDDNLQDLLLSVHHCYMHVMDGGRIAKMVENHLGMGQIRIITA</sequence>
<dbReference type="InterPro" id="IPR029045">
    <property type="entry name" value="ClpP/crotonase-like_dom_sf"/>
</dbReference>
<evidence type="ECO:0008006" key="3">
    <source>
        <dbReference type="Google" id="ProtNLM"/>
    </source>
</evidence>
<proteinExistence type="predicted"/>